<evidence type="ECO:0000256" key="2">
    <source>
        <dbReference type="ARBA" id="ARBA00022729"/>
    </source>
</evidence>
<feature type="chain" id="PRO_5022696941" evidence="4">
    <location>
        <begin position="26"/>
        <end position="485"/>
    </location>
</feature>
<keyword evidence="3 7" id="KW-0378">Hydrolase</keyword>
<dbReference type="InterPro" id="IPR013595">
    <property type="entry name" value="Pept_S33_TAP-like_C"/>
</dbReference>
<gene>
    <name evidence="7" type="ORF">FH715_03965</name>
</gene>
<dbReference type="PANTHER" id="PTHR43248">
    <property type="entry name" value="2-SUCCINYL-6-HYDROXY-2,4-CYCLOHEXADIENE-1-CARBOXYLATE SYNTHASE"/>
    <property type="match status" value="1"/>
</dbReference>
<dbReference type="EMBL" id="VDGT01000002">
    <property type="protein sequence ID" value="TNM33519.1"/>
    <property type="molecule type" value="Genomic_DNA"/>
</dbReference>
<evidence type="ECO:0000259" key="5">
    <source>
        <dbReference type="Pfam" id="PF00561"/>
    </source>
</evidence>
<evidence type="ECO:0000313" key="8">
    <source>
        <dbReference type="Proteomes" id="UP000311713"/>
    </source>
</evidence>
<dbReference type="GO" id="GO:0016787">
    <property type="term" value="F:hydrolase activity"/>
    <property type="evidence" value="ECO:0007669"/>
    <property type="project" value="UniProtKB-KW"/>
</dbReference>
<dbReference type="SUPFAM" id="SSF53474">
    <property type="entry name" value="alpha/beta-Hydrolases"/>
    <property type="match status" value="1"/>
</dbReference>
<comment type="similarity">
    <text evidence="1">Belongs to the peptidase S33 family.</text>
</comment>
<keyword evidence="8" id="KW-1185">Reference proteome</keyword>
<dbReference type="PANTHER" id="PTHR43248:SF29">
    <property type="entry name" value="TRIPEPTIDYL AMINOPEPTIDASE"/>
    <property type="match status" value="1"/>
</dbReference>
<comment type="caution">
    <text evidence="7">The sequence shown here is derived from an EMBL/GenBank/DDBJ whole genome shotgun (WGS) entry which is preliminary data.</text>
</comment>
<dbReference type="InterPro" id="IPR029058">
    <property type="entry name" value="AB_hydrolase_fold"/>
</dbReference>
<accession>A0A5C4VER4</accession>
<sequence>MKRYLSIGLVVAAVAVTAAPGVAGAATPDGPRWGACPEDVAAPGLECATLEVPLDYADPDGRQIEIAISRLASEEPSERRGVLMTNPGGPGGSGLAYPAQLAAGGLPQEVLDTYDVIGFAPRGVGESTPVTCDLTEEQQSRGNFPTYAHTDADVEREAEYARDIAERCGDADTAWMLPHMTTANTARDMDRIREALGESKVSYLGASYGTYLGSVYAEMFPERGDRMVLDSALGPGGYDMTAMRRFAPGFEERFPDFAEYAASHPEYGLGSTPDEVTEKFYELAERLDAEPSPEGVDGTLFRGLTFDRFYVDALMPMVAEAWQALDTGQPLPDVPPVAGDMQNLMASRYAVICADSQWPDTVEAYQEAVAVDRERYPMLGGTTANIGPCAFWPAEATEPPVSIGDEGPSNILIVQNERDPGTPLAGAQELRETLGQRATLVTADQGGHGVYPFGSNDCANDSVTTYLTTGERPSQDLACAAEPAE</sequence>
<dbReference type="InterPro" id="IPR000073">
    <property type="entry name" value="AB_hydrolase_1"/>
</dbReference>
<reference evidence="7 8" key="1">
    <citation type="submission" date="2019-06" db="EMBL/GenBank/DDBJ databases">
        <title>Draft genome of Streptomyces sedi sp. JCM16909.</title>
        <authorList>
            <person name="Klykleung N."/>
            <person name="Tanasupawat S."/>
            <person name="Kudo T."/>
            <person name="Yuki M."/>
            <person name="Ohkuma M."/>
        </authorList>
    </citation>
    <scope>NUCLEOTIDE SEQUENCE [LARGE SCALE GENOMIC DNA]</scope>
    <source>
        <strain evidence="7 8">JCM 16909</strain>
    </source>
</reference>
<dbReference type="RefSeq" id="WP_139640689.1">
    <property type="nucleotide sequence ID" value="NZ_BAAAZS010000006.1"/>
</dbReference>
<dbReference type="OrthoDB" id="4447445at2"/>
<evidence type="ECO:0000256" key="3">
    <source>
        <dbReference type="ARBA" id="ARBA00022801"/>
    </source>
</evidence>
<dbReference type="Pfam" id="PF00561">
    <property type="entry name" value="Abhydrolase_1"/>
    <property type="match status" value="1"/>
</dbReference>
<dbReference type="Pfam" id="PF08386">
    <property type="entry name" value="Abhydrolase_4"/>
    <property type="match status" value="1"/>
</dbReference>
<keyword evidence="2 4" id="KW-0732">Signal</keyword>
<evidence type="ECO:0000256" key="4">
    <source>
        <dbReference type="SAM" id="SignalP"/>
    </source>
</evidence>
<dbReference type="Proteomes" id="UP000311713">
    <property type="component" value="Unassembled WGS sequence"/>
</dbReference>
<name>A0A5C4VER4_9ACTN</name>
<feature type="domain" description="Peptidase S33 tripeptidyl aminopeptidase-like C-terminal" evidence="6">
    <location>
        <begin position="382"/>
        <end position="479"/>
    </location>
</feature>
<feature type="signal peptide" evidence="4">
    <location>
        <begin position="1"/>
        <end position="25"/>
    </location>
</feature>
<proteinExistence type="inferred from homology"/>
<evidence type="ECO:0000256" key="1">
    <source>
        <dbReference type="ARBA" id="ARBA00010088"/>
    </source>
</evidence>
<dbReference type="InterPro" id="IPR051601">
    <property type="entry name" value="Serine_prot/Carboxylest_S33"/>
</dbReference>
<dbReference type="AlphaFoldDB" id="A0A5C4VER4"/>
<dbReference type="Gene3D" id="3.40.50.1820">
    <property type="entry name" value="alpha/beta hydrolase"/>
    <property type="match status" value="1"/>
</dbReference>
<evidence type="ECO:0000259" key="6">
    <source>
        <dbReference type="Pfam" id="PF08386"/>
    </source>
</evidence>
<protein>
    <submittedName>
        <fullName evidence="7">Alpha/beta hydrolase</fullName>
    </submittedName>
</protein>
<organism evidence="7 8">
    <name type="scientific">Streptomyces sedi</name>
    <dbReference type="NCBI Taxonomy" id="555059"/>
    <lineage>
        <taxon>Bacteria</taxon>
        <taxon>Bacillati</taxon>
        <taxon>Actinomycetota</taxon>
        <taxon>Actinomycetes</taxon>
        <taxon>Kitasatosporales</taxon>
        <taxon>Streptomycetaceae</taxon>
        <taxon>Streptomyces</taxon>
    </lineage>
</organism>
<evidence type="ECO:0000313" key="7">
    <source>
        <dbReference type="EMBL" id="TNM33519.1"/>
    </source>
</evidence>
<feature type="domain" description="AB hydrolase-1" evidence="5">
    <location>
        <begin position="83"/>
        <end position="259"/>
    </location>
</feature>